<dbReference type="Gene3D" id="3.30.40.10">
    <property type="entry name" value="Zinc/RING finger domain, C3HC4 (zinc finger)"/>
    <property type="match status" value="1"/>
</dbReference>
<organism evidence="6 7">
    <name type="scientific">Chloropicon primus</name>
    <dbReference type="NCBI Taxonomy" id="1764295"/>
    <lineage>
        <taxon>Eukaryota</taxon>
        <taxon>Viridiplantae</taxon>
        <taxon>Chlorophyta</taxon>
        <taxon>Chloropicophyceae</taxon>
        <taxon>Chloropicales</taxon>
        <taxon>Chloropicaceae</taxon>
        <taxon>Chloropicon</taxon>
    </lineage>
</organism>
<dbReference type="PRINTS" id="PR00320">
    <property type="entry name" value="GPROTEINBRPT"/>
</dbReference>
<keyword evidence="1 3" id="KW-0853">WD repeat</keyword>
<dbReference type="PROSITE" id="PS50082">
    <property type="entry name" value="WD_REPEATS_2"/>
    <property type="match status" value="3"/>
</dbReference>
<dbReference type="InterPro" id="IPR001680">
    <property type="entry name" value="WD40_rpt"/>
</dbReference>
<feature type="region of interest" description="Disordered" evidence="4">
    <location>
        <begin position="63"/>
        <end position="89"/>
    </location>
</feature>
<evidence type="ECO:0000313" key="6">
    <source>
        <dbReference type="EMBL" id="QDZ19697.1"/>
    </source>
</evidence>
<evidence type="ECO:0000256" key="3">
    <source>
        <dbReference type="PROSITE-ProRule" id="PRU00221"/>
    </source>
</evidence>
<dbReference type="Pfam" id="PF04564">
    <property type="entry name" value="U-box"/>
    <property type="match status" value="1"/>
</dbReference>
<protein>
    <submittedName>
        <fullName evidence="6">WD40 repeat domain-containing protein</fullName>
    </submittedName>
</protein>
<evidence type="ECO:0000259" key="5">
    <source>
        <dbReference type="PROSITE" id="PS51698"/>
    </source>
</evidence>
<dbReference type="Proteomes" id="UP000316726">
    <property type="component" value="Chromosome 3"/>
</dbReference>
<dbReference type="InterPro" id="IPR036322">
    <property type="entry name" value="WD40_repeat_dom_sf"/>
</dbReference>
<dbReference type="CDD" id="cd16655">
    <property type="entry name" value="RING-Ubox_WDSUB1-like"/>
    <property type="match status" value="1"/>
</dbReference>
<dbReference type="EMBL" id="CP031036">
    <property type="protein sequence ID" value="QDZ19697.1"/>
    <property type="molecule type" value="Genomic_DNA"/>
</dbReference>
<evidence type="ECO:0000256" key="4">
    <source>
        <dbReference type="SAM" id="MobiDB-lite"/>
    </source>
</evidence>
<feature type="repeat" description="WD" evidence="3">
    <location>
        <begin position="141"/>
        <end position="174"/>
    </location>
</feature>
<evidence type="ECO:0000256" key="1">
    <source>
        <dbReference type="ARBA" id="ARBA00022574"/>
    </source>
</evidence>
<dbReference type="InterPro" id="IPR020472">
    <property type="entry name" value="WD40_PAC1"/>
</dbReference>
<feature type="compositionally biased region" description="Low complexity" evidence="4">
    <location>
        <begin position="79"/>
        <end position="89"/>
    </location>
</feature>
<proteinExistence type="predicted"/>
<feature type="domain" description="U-box" evidence="5">
    <location>
        <begin position="1"/>
        <end position="61"/>
    </location>
</feature>
<dbReference type="Gene3D" id="2.130.10.10">
    <property type="entry name" value="YVTN repeat-like/Quinoprotein amine dehydrogenase"/>
    <property type="match status" value="2"/>
</dbReference>
<sequence>MRDPVMCTGDGHTYERHAIAHWLEMNKTSPLTGSSMERWDLVPNHAVRKAIAELQLELPSEEELQSSFGVPGDDGGQGASSSSVVQGGPAEKRVYNEDGIYVFASLRRSLYSLDATVHVWKAKKLCMPSKVATSAVESTWESSMKAQVTCMKALDRGRVVVSGSRDKMLRVWNVPKGGVDSAHLKQEAALQGHTDWVNCLDVDGREEVVVTGGRDTKVIVWDTLKWYAKHTMKTQDYVNCVAFDRVRDKFFVSGGNDWKVLLWDSQTFRQSLEFSGHTYALKCCAVDPVSASWVVTSGDDSKLCVWSPESNKCLVEIEGAGGDYNESINCCSISSDGHVVACGLANKRIALWDTRTWKLLQKLDGHKSGVEDLCFVPGFSNKKLISVDGRSLRSWSCKSSDWSCDHTVTAHAIACCEMASY</sequence>
<feature type="repeat" description="WD" evidence="3">
    <location>
        <begin position="274"/>
        <end position="316"/>
    </location>
</feature>
<dbReference type="GO" id="GO:0016567">
    <property type="term" value="P:protein ubiquitination"/>
    <property type="evidence" value="ECO:0007669"/>
    <property type="project" value="UniProtKB-UniPathway"/>
</dbReference>
<dbReference type="InterPro" id="IPR003613">
    <property type="entry name" value="Ubox_domain"/>
</dbReference>
<dbReference type="SUPFAM" id="SSF50978">
    <property type="entry name" value="WD40 repeat-like"/>
    <property type="match status" value="1"/>
</dbReference>
<dbReference type="InterPro" id="IPR019775">
    <property type="entry name" value="WD40_repeat_CS"/>
</dbReference>
<dbReference type="InterPro" id="IPR050349">
    <property type="entry name" value="WD_LIS1/nudF_dynein_reg"/>
</dbReference>
<dbReference type="STRING" id="1764295.A0A5B8MH13"/>
<dbReference type="AlphaFoldDB" id="A0A5B8MH13"/>
<dbReference type="InterPro" id="IPR013083">
    <property type="entry name" value="Znf_RING/FYVE/PHD"/>
</dbReference>
<dbReference type="PROSITE" id="PS51698">
    <property type="entry name" value="U_BOX"/>
    <property type="match status" value="1"/>
</dbReference>
<dbReference type="SMART" id="SM00504">
    <property type="entry name" value="Ubox"/>
    <property type="match status" value="1"/>
</dbReference>
<reference evidence="6 7" key="1">
    <citation type="submission" date="2018-07" db="EMBL/GenBank/DDBJ databases">
        <title>The complete nuclear genome of the prasinophyte Chloropicon primus (CCMP1205).</title>
        <authorList>
            <person name="Pombert J.-F."/>
            <person name="Otis C."/>
            <person name="Turmel M."/>
            <person name="Lemieux C."/>
        </authorList>
    </citation>
    <scope>NUCLEOTIDE SEQUENCE [LARGE SCALE GENOMIC DNA]</scope>
    <source>
        <strain evidence="6 7">CCMP1205</strain>
    </source>
</reference>
<dbReference type="PROSITE" id="PS50294">
    <property type="entry name" value="WD_REPEATS_REGION"/>
    <property type="match status" value="1"/>
</dbReference>
<dbReference type="SMART" id="SM00320">
    <property type="entry name" value="WD40"/>
    <property type="match status" value="6"/>
</dbReference>
<accession>A0A5B8MH13</accession>
<dbReference type="OrthoDB" id="47802at2759"/>
<dbReference type="Pfam" id="PF00400">
    <property type="entry name" value="WD40"/>
    <property type="match status" value="5"/>
</dbReference>
<dbReference type="PANTHER" id="PTHR44129">
    <property type="entry name" value="WD REPEAT-CONTAINING PROTEIN POP1"/>
    <property type="match status" value="1"/>
</dbReference>
<dbReference type="PROSITE" id="PS00678">
    <property type="entry name" value="WD_REPEATS_1"/>
    <property type="match status" value="1"/>
</dbReference>
<dbReference type="InterPro" id="IPR015943">
    <property type="entry name" value="WD40/YVTN_repeat-like_dom_sf"/>
</dbReference>
<keyword evidence="2" id="KW-0677">Repeat</keyword>
<feature type="repeat" description="WD" evidence="3">
    <location>
        <begin position="190"/>
        <end position="222"/>
    </location>
</feature>
<evidence type="ECO:0000313" key="7">
    <source>
        <dbReference type="Proteomes" id="UP000316726"/>
    </source>
</evidence>
<keyword evidence="7" id="KW-1185">Reference proteome</keyword>
<name>A0A5B8MH13_9CHLO</name>
<gene>
    <name evidence="6" type="ORF">A3770_03p22150</name>
</gene>
<dbReference type="SUPFAM" id="SSF57850">
    <property type="entry name" value="RING/U-box"/>
    <property type="match status" value="1"/>
</dbReference>
<dbReference type="GO" id="GO:0004842">
    <property type="term" value="F:ubiquitin-protein transferase activity"/>
    <property type="evidence" value="ECO:0007669"/>
    <property type="project" value="InterPro"/>
</dbReference>
<evidence type="ECO:0000256" key="2">
    <source>
        <dbReference type="ARBA" id="ARBA00022737"/>
    </source>
</evidence>
<dbReference type="UniPathway" id="UPA00143"/>